<accession>A0A511XJB3</accession>
<feature type="binding site" evidence="2">
    <location>
        <position position="62"/>
    </location>
    <ligand>
        <name>Fe cation</name>
        <dbReference type="ChEBI" id="CHEBI:24875"/>
    </ligand>
</feature>
<dbReference type="EMBL" id="BJYG01000014">
    <property type="protein sequence ID" value="GEN63034.1"/>
    <property type="molecule type" value="Genomic_DNA"/>
</dbReference>
<evidence type="ECO:0000259" key="5">
    <source>
        <dbReference type="Pfam" id="PF05726"/>
    </source>
</evidence>
<keyword evidence="6" id="KW-0560">Oxidoreductase</keyword>
<evidence type="ECO:0000256" key="3">
    <source>
        <dbReference type="RuleBase" id="RU003457"/>
    </source>
</evidence>
<dbReference type="RefSeq" id="WP_146887217.1">
    <property type="nucleotide sequence ID" value="NZ_BJYG01000014.1"/>
</dbReference>
<dbReference type="PANTHER" id="PTHR43594">
    <property type="entry name" value="QUERCETIN 2,3-DIOXYGENASE"/>
    <property type="match status" value="1"/>
</dbReference>
<dbReference type="InterPro" id="IPR053186">
    <property type="entry name" value="QDO-related"/>
</dbReference>
<dbReference type="SUPFAM" id="SSF51182">
    <property type="entry name" value="RmlC-like cupins"/>
    <property type="match status" value="1"/>
</dbReference>
<reference evidence="6 7" key="1">
    <citation type="submission" date="2019-07" db="EMBL/GenBank/DDBJ databases">
        <title>Whole genome shotgun sequence of Acetobacter oeni NBRC 105207.</title>
        <authorList>
            <person name="Hosoyama A."/>
            <person name="Uohara A."/>
            <person name="Ohji S."/>
            <person name="Ichikawa N."/>
        </authorList>
    </citation>
    <scope>NUCLEOTIDE SEQUENCE [LARGE SCALE GENOMIC DNA]</scope>
    <source>
        <strain evidence="6 7">NBRC 105207</strain>
    </source>
</reference>
<dbReference type="InterPro" id="IPR003829">
    <property type="entry name" value="Pirin_N_dom"/>
</dbReference>
<evidence type="ECO:0000313" key="7">
    <source>
        <dbReference type="Proteomes" id="UP000321746"/>
    </source>
</evidence>
<feature type="domain" description="Pirin C-terminal" evidence="5">
    <location>
        <begin position="183"/>
        <end position="285"/>
    </location>
</feature>
<comment type="caution">
    <text evidence="6">The sequence shown here is derived from an EMBL/GenBank/DDBJ whole genome shotgun (WGS) entry which is preliminary data.</text>
</comment>
<dbReference type="InterPro" id="IPR011051">
    <property type="entry name" value="RmlC_Cupin_sf"/>
</dbReference>
<dbReference type="Proteomes" id="UP000321746">
    <property type="component" value="Unassembled WGS sequence"/>
</dbReference>
<dbReference type="GO" id="GO:0046872">
    <property type="term" value="F:metal ion binding"/>
    <property type="evidence" value="ECO:0007669"/>
    <property type="project" value="UniProtKB-KW"/>
</dbReference>
<dbReference type="Gene3D" id="2.60.120.10">
    <property type="entry name" value="Jelly Rolls"/>
    <property type="match status" value="2"/>
</dbReference>
<feature type="domain" description="Pirin N-terminal" evidence="4">
    <location>
        <begin position="24"/>
        <end position="128"/>
    </location>
</feature>
<organism evidence="6 7">
    <name type="scientific">Acetobacter oeni</name>
    <dbReference type="NCBI Taxonomy" id="304077"/>
    <lineage>
        <taxon>Bacteria</taxon>
        <taxon>Pseudomonadati</taxon>
        <taxon>Pseudomonadota</taxon>
        <taxon>Alphaproteobacteria</taxon>
        <taxon>Acetobacterales</taxon>
        <taxon>Acetobacteraceae</taxon>
        <taxon>Acetobacter</taxon>
    </lineage>
</organism>
<dbReference type="CDD" id="cd02247">
    <property type="entry name" value="cupin_pirin_C"/>
    <property type="match status" value="1"/>
</dbReference>
<dbReference type="Pfam" id="PF02678">
    <property type="entry name" value="Pirin"/>
    <property type="match status" value="1"/>
</dbReference>
<protein>
    <submittedName>
        <fullName evidence="6">Quercetin 2,3-dioxygenase</fullName>
    </submittedName>
</protein>
<evidence type="ECO:0000313" key="6">
    <source>
        <dbReference type="EMBL" id="GEN63034.1"/>
    </source>
</evidence>
<dbReference type="InterPro" id="IPR014710">
    <property type="entry name" value="RmlC-like_jellyroll"/>
</dbReference>
<dbReference type="InterPro" id="IPR012093">
    <property type="entry name" value="Pirin"/>
</dbReference>
<keyword evidence="2" id="KW-0479">Metal-binding</keyword>
<dbReference type="PANTHER" id="PTHR43594:SF1">
    <property type="entry name" value="QUERCETIN 2,3-DIOXYGENASE PA2418-RELATED"/>
    <property type="match status" value="1"/>
</dbReference>
<comment type="cofactor">
    <cofactor evidence="2">
        <name>Fe cation</name>
        <dbReference type="ChEBI" id="CHEBI:24875"/>
    </cofactor>
    <text evidence="2">Binds 1 Fe cation per subunit.</text>
</comment>
<proteinExistence type="inferred from homology"/>
<dbReference type="GO" id="GO:0051213">
    <property type="term" value="F:dioxygenase activity"/>
    <property type="evidence" value="ECO:0007669"/>
    <property type="project" value="UniProtKB-KW"/>
</dbReference>
<dbReference type="PIRSF" id="PIRSF006232">
    <property type="entry name" value="Pirin"/>
    <property type="match status" value="1"/>
</dbReference>
<dbReference type="OrthoDB" id="9780903at2"/>
<keyword evidence="7" id="KW-1185">Reference proteome</keyword>
<evidence type="ECO:0000259" key="4">
    <source>
        <dbReference type="Pfam" id="PF02678"/>
    </source>
</evidence>
<dbReference type="CDD" id="cd02909">
    <property type="entry name" value="cupin_pirin_N"/>
    <property type="match status" value="1"/>
</dbReference>
<keyword evidence="6" id="KW-0223">Dioxygenase</keyword>
<dbReference type="Pfam" id="PF05726">
    <property type="entry name" value="Pirin_C"/>
    <property type="match status" value="1"/>
</dbReference>
<feature type="binding site" evidence="2">
    <location>
        <position position="106"/>
    </location>
    <ligand>
        <name>Fe cation</name>
        <dbReference type="ChEBI" id="CHEBI:24875"/>
    </ligand>
</feature>
<keyword evidence="2" id="KW-0408">Iron</keyword>
<dbReference type="InterPro" id="IPR008778">
    <property type="entry name" value="Pirin_C_dom"/>
</dbReference>
<feature type="binding site" evidence="2">
    <location>
        <position position="64"/>
    </location>
    <ligand>
        <name>Fe cation</name>
        <dbReference type="ChEBI" id="CHEBI:24875"/>
    </ligand>
</feature>
<evidence type="ECO:0000256" key="1">
    <source>
        <dbReference type="ARBA" id="ARBA00008416"/>
    </source>
</evidence>
<feature type="binding site" evidence="2">
    <location>
        <position position="108"/>
    </location>
    <ligand>
        <name>Fe cation</name>
        <dbReference type="ChEBI" id="CHEBI:24875"/>
    </ligand>
</feature>
<comment type="similarity">
    <text evidence="1 3">Belongs to the pirin family.</text>
</comment>
<gene>
    <name evidence="6" type="ORF">AOE01nite_12580</name>
</gene>
<evidence type="ECO:0000256" key="2">
    <source>
        <dbReference type="PIRSR" id="PIRSR006232-1"/>
    </source>
</evidence>
<name>A0A511XJB3_9PROT</name>
<sequence length="290" mass="30983">MDKTITGRFGNNQRHWVGDGFPVRSLFSYGGLGEAISPFLLLDYAGPYNFGPTDRQRGVGQHPHRGFETVTLVYDGEVEHRDSAGHGGIIGPGDVQWMTAGGGILHEEYHAPSFARTGGPFRMVQLWVNLPAKDKMTPGGYQAITASQVPVVELPDGAGTARVIAGELMGRTGPARTFSPVNVWDLRLTRDASLTLDLPEGHTAMLVGLTGHITVEGGDGELGEAEMLLLSREGKTVSLSADGDAMVLVLTGQPLNEPIVGQGPFVMNSQAEIAQAFDDFRKGRFVTTAV</sequence>
<dbReference type="AlphaFoldDB" id="A0A511XJB3"/>